<dbReference type="OrthoDB" id="5989585at2759"/>
<evidence type="ECO:0000313" key="3">
    <source>
        <dbReference type="Proteomes" id="UP000596742"/>
    </source>
</evidence>
<gene>
    <name evidence="2" type="ORF">MGAL_10B028794</name>
</gene>
<keyword evidence="3" id="KW-1185">Reference proteome</keyword>
<organism evidence="2 3">
    <name type="scientific">Mytilus galloprovincialis</name>
    <name type="common">Mediterranean mussel</name>
    <dbReference type="NCBI Taxonomy" id="29158"/>
    <lineage>
        <taxon>Eukaryota</taxon>
        <taxon>Metazoa</taxon>
        <taxon>Spiralia</taxon>
        <taxon>Lophotrochozoa</taxon>
        <taxon>Mollusca</taxon>
        <taxon>Bivalvia</taxon>
        <taxon>Autobranchia</taxon>
        <taxon>Pteriomorphia</taxon>
        <taxon>Mytilida</taxon>
        <taxon>Mytiloidea</taxon>
        <taxon>Mytilidae</taxon>
        <taxon>Mytilinae</taxon>
        <taxon>Mytilus</taxon>
    </lineage>
</organism>
<protein>
    <submittedName>
        <fullName evidence="2">Uncharacterized protein</fullName>
    </submittedName>
</protein>
<dbReference type="Proteomes" id="UP000596742">
    <property type="component" value="Unassembled WGS sequence"/>
</dbReference>
<proteinExistence type="predicted"/>
<dbReference type="EMBL" id="UYJE01007951">
    <property type="protein sequence ID" value="VDI59574.1"/>
    <property type="molecule type" value="Genomic_DNA"/>
</dbReference>
<comment type="caution">
    <text evidence="2">The sequence shown here is derived from an EMBL/GenBank/DDBJ whole genome shotgun (WGS) entry which is preliminary data.</text>
</comment>
<sequence length="131" mass="14636">MDDLTEILGSVSESDPENNETEEQQIENKESNAKSGASVAQGKVDMCGNESLATRLRVLTCIEMCSNKLIYDTSKHNRLELVSPSYDEACKAAAKNRAFPSPFLPQRRYQVVQFSQYIQPEMGLLTRQSVS</sequence>
<feature type="compositionally biased region" description="Acidic residues" evidence="1">
    <location>
        <begin position="14"/>
        <end position="25"/>
    </location>
</feature>
<accession>A0A8B6G6R8</accession>
<feature type="region of interest" description="Disordered" evidence="1">
    <location>
        <begin position="1"/>
        <end position="39"/>
    </location>
</feature>
<evidence type="ECO:0000256" key="1">
    <source>
        <dbReference type="SAM" id="MobiDB-lite"/>
    </source>
</evidence>
<name>A0A8B6G6R8_MYTGA</name>
<evidence type="ECO:0000313" key="2">
    <source>
        <dbReference type="EMBL" id="VDI59574.1"/>
    </source>
</evidence>
<dbReference type="AlphaFoldDB" id="A0A8B6G6R8"/>
<reference evidence="2" key="1">
    <citation type="submission" date="2018-11" db="EMBL/GenBank/DDBJ databases">
        <authorList>
            <person name="Alioto T."/>
            <person name="Alioto T."/>
        </authorList>
    </citation>
    <scope>NUCLEOTIDE SEQUENCE</scope>
</reference>